<dbReference type="OrthoDB" id="383337at2157"/>
<accession>A0A557SRP4</accession>
<gene>
    <name evidence="1" type="ORF">NARC_170016</name>
</gene>
<proteinExistence type="predicted"/>
<sequence length="76" mass="9218">MDELYKKIFDDPRLKENRLSSEHFVKDMDWIIKLGLISFHDDTLHLDEFTRNKLVQYLMNIQIPWKTKLPKAKQLS</sequence>
<dbReference type="EMBL" id="VOAH01000017">
    <property type="protein sequence ID" value="TVP39276.1"/>
    <property type="molecule type" value="Genomic_DNA"/>
</dbReference>
<protein>
    <submittedName>
        <fullName evidence="1">Uncharacterized protein</fullName>
    </submittedName>
</protein>
<dbReference type="AlphaFoldDB" id="A0A557SRP4"/>
<evidence type="ECO:0000313" key="1">
    <source>
        <dbReference type="EMBL" id="TVP39276.1"/>
    </source>
</evidence>
<evidence type="ECO:0000313" key="2">
    <source>
        <dbReference type="Proteomes" id="UP000315289"/>
    </source>
</evidence>
<organism evidence="1 2">
    <name type="scientific">Candidatus Nitrosocosmicus arcticus</name>
    <dbReference type="NCBI Taxonomy" id="2035267"/>
    <lineage>
        <taxon>Archaea</taxon>
        <taxon>Nitrososphaerota</taxon>
        <taxon>Nitrososphaeria</taxon>
        <taxon>Nitrososphaerales</taxon>
        <taxon>Nitrososphaeraceae</taxon>
        <taxon>Candidatus Nitrosocosmicus</taxon>
    </lineage>
</organism>
<keyword evidence="2" id="KW-1185">Reference proteome</keyword>
<name>A0A557SRP4_9ARCH</name>
<reference evidence="1 2" key="1">
    <citation type="journal article" date="2019" name="Front. Microbiol.">
        <title>Ammonia Oxidation by the Arctic Terrestrial Thaumarchaeote Candidatus Nitrosocosmicus arcticus Is Stimulated by Increasing Temperatures.</title>
        <authorList>
            <person name="Alves R.J.E."/>
            <person name="Kerou M."/>
            <person name="Zappe A."/>
            <person name="Bittner R."/>
            <person name="Abby S.S."/>
            <person name="Schmidt H.A."/>
            <person name="Pfeifer K."/>
            <person name="Schleper C."/>
        </authorList>
    </citation>
    <scope>NUCLEOTIDE SEQUENCE [LARGE SCALE GENOMIC DNA]</scope>
    <source>
        <strain evidence="1 2">Kfb</strain>
    </source>
</reference>
<comment type="caution">
    <text evidence="1">The sequence shown here is derived from an EMBL/GenBank/DDBJ whole genome shotgun (WGS) entry which is preliminary data.</text>
</comment>
<dbReference type="RefSeq" id="WP_144734205.1">
    <property type="nucleotide sequence ID" value="NZ_ML675592.1"/>
</dbReference>
<dbReference type="Proteomes" id="UP000315289">
    <property type="component" value="Unassembled WGS sequence"/>
</dbReference>